<protein>
    <submittedName>
        <fullName evidence="1">Uncharacterized protein</fullName>
    </submittedName>
</protein>
<organism evidence="2">
    <name type="scientific">Melampsora larici-populina (strain 98AG31 / pathotype 3-4-7)</name>
    <name type="common">Poplar leaf rust fungus</name>
    <dbReference type="NCBI Taxonomy" id="747676"/>
    <lineage>
        <taxon>Eukaryota</taxon>
        <taxon>Fungi</taxon>
        <taxon>Dikarya</taxon>
        <taxon>Basidiomycota</taxon>
        <taxon>Pucciniomycotina</taxon>
        <taxon>Pucciniomycetes</taxon>
        <taxon>Pucciniales</taxon>
        <taxon>Melampsoraceae</taxon>
        <taxon>Melampsora</taxon>
    </lineage>
</organism>
<dbReference type="AlphaFoldDB" id="F4S3B1"/>
<dbReference type="GeneID" id="18936416"/>
<reference evidence="2" key="1">
    <citation type="journal article" date="2011" name="Proc. Natl. Acad. Sci. U.S.A.">
        <title>Obligate biotrophy features unraveled by the genomic analysis of rust fungi.</title>
        <authorList>
            <person name="Duplessis S."/>
            <person name="Cuomo C.A."/>
            <person name="Lin Y.-C."/>
            <person name="Aerts A."/>
            <person name="Tisserant E."/>
            <person name="Veneault-Fourrey C."/>
            <person name="Joly D.L."/>
            <person name="Hacquard S."/>
            <person name="Amselem J."/>
            <person name="Cantarel B.L."/>
            <person name="Chiu R."/>
            <person name="Coutinho P.M."/>
            <person name="Feau N."/>
            <person name="Field M."/>
            <person name="Frey P."/>
            <person name="Gelhaye E."/>
            <person name="Goldberg J."/>
            <person name="Grabherr M.G."/>
            <person name="Kodira C.D."/>
            <person name="Kohler A."/>
            <person name="Kuees U."/>
            <person name="Lindquist E.A."/>
            <person name="Lucas S.M."/>
            <person name="Mago R."/>
            <person name="Mauceli E."/>
            <person name="Morin E."/>
            <person name="Murat C."/>
            <person name="Pangilinan J.L."/>
            <person name="Park R."/>
            <person name="Pearson M."/>
            <person name="Quesneville H."/>
            <person name="Rouhier N."/>
            <person name="Sakthikumar S."/>
            <person name="Salamov A.A."/>
            <person name="Schmutz J."/>
            <person name="Selles B."/>
            <person name="Shapiro H."/>
            <person name="Tanguay P."/>
            <person name="Tuskan G.A."/>
            <person name="Henrissat B."/>
            <person name="Van de Peer Y."/>
            <person name="Rouze P."/>
            <person name="Ellis J.G."/>
            <person name="Dodds P.N."/>
            <person name="Schein J.E."/>
            <person name="Zhong S."/>
            <person name="Hamelin R.C."/>
            <person name="Grigoriev I.V."/>
            <person name="Szabo L.J."/>
            <person name="Martin F."/>
        </authorList>
    </citation>
    <scope>NUCLEOTIDE SEQUENCE [LARGE SCALE GENOMIC DNA]</scope>
    <source>
        <strain evidence="2">98AG31 / pathotype 3-4-7</strain>
    </source>
</reference>
<gene>
    <name evidence="1" type="ORF">MELLADRAFT_92937</name>
</gene>
<keyword evidence="2" id="KW-1185">Reference proteome</keyword>
<dbReference type="InParanoid" id="F4S3B1"/>
<dbReference type="EMBL" id="GL883143">
    <property type="protein sequence ID" value="EGG00872.1"/>
    <property type="molecule type" value="Genomic_DNA"/>
</dbReference>
<evidence type="ECO:0000313" key="2">
    <source>
        <dbReference type="Proteomes" id="UP000001072"/>
    </source>
</evidence>
<accession>F4S3B1</accession>
<evidence type="ECO:0000313" key="1">
    <source>
        <dbReference type="EMBL" id="EGG00872.1"/>
    </source>
</evidence>
<sequence>MGKQDVTGKFVSRVSQSTASIQSYKRTRLAIAEASMASMASAGFLRCTLQWTDALNTLRNSSMLNTLLNSWLECYYSKGVPSCYDIPKSDKTPKLAKEILTKWLTHKRARYNQENKDKTLLATTEGARKYVKKVVETKERRAMKALRTKFAKTHTEALAKHITTFTGTYKLLLVMDKVHSETETVPATKEKPAHQQHIKLAWRTPELDKLVDLADKMAPKQKGLTQTQKTNIMKAQADRAKQSTAAVDLENQLPPKGFPKCLIKEEYLNALGELEVEALELCEDHIELKTLNEHLMKKLGNKNQMDVAS</sequence>
<dbReference type="Proteomes" id="UP000001072">
    <property type="component" value="Unassembled WGS sequence"/>
</dbReference>
<name>F4S3B1_MELLP</name>
<proteinExistence type="predicted"/>
<dbReference type="KEGG" id="mlr:MELLADRAFT_92937"/>
<dbReference type="RefSeq" id="XP_007415946.1">
    <property type="nucleotide sequence ID" value="XM_007415884.1"/>
</dbReference>
<dbReference type="VEuPathDB" id="FungiDB:MELLADRAFT_92937"/>
<dbReference type="HOGENOM" id="CLU_1115952_0_0_1"/>